<feature type="domain" description="Fatty acid desaturase" evidence="2">
    <location>
        <begin position="57"/>
        <end position="314"/>
    </location>
</feature>
<proteinExistence type="predicted"/>
<keyword evidence="1" id="KW-1133">Transmembrane helix</keyword>
<feature type="transmembrane region" description="Helical" evidence="1">
    <location>
        <begin position="187"/>
        <end position="206"/>
    </location>
</feature>
<protein>
    <submittedName>
        <fullName evidence="3">Omega-6 fatty acid desaturase, endoplasmic reticulum isozyme 1</fullName>
    </submittedName>
</protein>
<comment type="caution">
    <text evidence="3">The sequence shown here is derived from an EMBL/GenBank/DDBJ whole genome shotgun (WGS) entry which is preliminary data.</text>
</comment>
<dbReference type="AlphaFoldDB" id="A0A0B2VF05"/>
<evidence type="ECO:0000313" key="3">
    <source>
        <dbReference type="EMBL" id="KHN80128.1"/>
    </source>
</evidence>
<dbReference type="GO" id="GO:0006629">
    <property type="term" value="P:lipid metabolic process"/>
    <property type="evidence" value="ECO:0007669"/>
    <property type="project" value="InterPro"/>
</dbReference>
<dbReference type="EMBL" id="JPKZ01001765">
    <property type="protein sequence ID" value="KHN80128.1"/>
    <property type="molecule type" value="Genomic_DNA"/>
</dbReference>
<gene>
    <name evidence="3" type="primary">FAD2-1</name>
    <name evidence="3" type="ORF">Tcan_12296</name>
</gene>
<organism evidence="3 4">
    <name type="scientific">Toxocara canis</name>
    <name type="common">Canine roundworm</name>
    <dbReference type="NCBI Taxonomy" id="6265"/>
    <lineage>
        <taxon>Eukaryota</taxon>
        <taxon>Metazoa</taxon>
        <taxon>Ecdysozoa</taxon>
        <taxon>Nematoda</taxon>
        <taxon>Chromadorea</taxon>
        <taxon>Rhabditida</taxon>
        <taxon>Spirurina</taxon>
        <taxon>Ascaridomorpha</taxon>
        <taxon>Ascaridoidea</taxon>
        <taxon>Toxocaridae</taxon>
        <taxon>Toxocara</taxon>
    </lineage>
</organism>
<name>A0A0B2VF05_TOXCA</name>
<evidence type="ECO:0000259" key="2">
    <source>
        <dbReference type="Pfam" id="PF00487"/>
    </source>
</evidence>
<keyword evidence="4" id="KW-1185">Reference proteome</keyword>
<evidence type="ECO:0000256" key="1">
    <source>
        <dbReference type="SAM" id="Phobius"/>
    </source>
</evidence>
<dbReference type="OrthoDB" id="1461976at2759"/>
<dbReference type="STRING" id="6265.A0A0B2VF05"/>
<reference evidence="3 4" key="1">
    <citation type="submission" date="2014-11" db="EMBL/GenBank/DDBJ databases">
        <title>Genetic blueprint of the zoonotic pathogen Toxocara canis.</title>
        <authorList>
            <person name="Zhu X.-Q."/>
            <person name="Korhonen P.K."/>
            <person name="Cai H."/>
            <person name="Young N.D."/>
            <person name="Nejsum P."/>
            <person name="von Samson-Himmelstjerna G."/>
            <person name="Boag P.R."/>
            <person name="Tan P."/>
            <person name="Li Q."/>
            <person name="Min J."/>
            <person name="Yang Y."/>
            <person name="Wang X."/>
            <person name="Fang X."/>
            <person name="Hall R.S."/>
            <person name="Hofmann A."/>
            <person name="Sternberg P.W."/>
            <person name="Jex A.R."/>
            <person name="Gasser R.B."/>
        </authorList>
    </citation>
    <scope>NUCLEOTIDE SEQUENCE [LARGE SCALE GENOMIC DNA]</scope>
    <source>
        <strain evidence="3">PN_DK_2014</strain>
    </source>
</reference>
<dbReference type="Proteomes" id="UP000031036">
    <property type="component" value="Unassembled WGS sequence"/>
</dbReference>
<dbReference type="InterPro" id="IPR012171">
    <property type="entry name" value="Fatty_acid_desaturase"/>
</dbReference>
<feature type="transmembrane region" description="Helical" evidence="1">
    <location>
        <begin position="53"/>
        <end position="75"/>
    </location>
</feature>
<dbReference type="Pfam" id="PF00487">
    <property type="entry name" value="FA_desaturase"/>
    <property type="match status" value="1"/>
</dbReference>
<accession>A0A0B2VF05</accession>
<dbReference type="OMA" id="FYLFHNY"/>
<dbReference type="InterPro" id="IPR005804">
    <property type="entry name" value="FA_desaturase_dom"/>
</dbReference>
<keyword evidence="1" id="KW-0812">Transmembrane</keyword>
<dbReference type="CDD" id="cd03507">
    <property type="entry name" value="Delta12-FADS-like"/>
    <property type="match status" value="1"/>
</dbReference>
<dbReference type="PANTHER" id="PTHR32100">
    <property type="entry name" value="OMEGA-6 FATTY ACID DESATURASE, CHLOROPLASTIC"/>
    <property type="match status" value="1"/>
</dbReference>
<keyword evidence="1" id="KW-0472">Membrane</keyword>
<evidence type="ECO:0000313" key="4">
    <source>
        <dbReference type="Proteomes" id="UP000031036"/>
    </source>
</evidence>
<feature type="transmembrane region" description="Helical" evidence="1">
    <location>
        <begin position="218"/>
        <end position="235"/>
    </location>
</feature>
<feature type="transmembrane region" description="Helical" evidence="1">
    <location>
        <begin position="29"/>
        <end position="47"/>
    </location>
</feature>
<sequence length="355" mass="41142">MHQKANLPTVDAIRRAIPAQCFERSLPKALFFLVLDFGILGSLYLTVSYFEYFGIIGLLLWYWLMGMFGSSLFVVGHDCGHGTFSEYPVINDLVGHLAHAPLLAPYWPWQKSHRQHHQYTSHIDKDMGHPWVTEEEFESRNWIERNFSKIPVSAFFRWNPIYTIAGLPDGSHFWPYSKLFANDRERIQCVVSGIACALCAFVAFRLCDYSVYSFIKYYYVPLLFHGFWLVVITYLQHNSESIEVYEEGYWSFVTGQTQTIDRTFGFGIDTLLHHITDGHVAHHFFFTRIPHYHLMEATEAIKAVLEPYKGAYKSQSCYDFILEFLILNLKLEYMIGRGTGILKYASKEKKPSSSG</sequence>
<dbReference type="GO" id="GO:0016491">
    <property type="term" value="F:oxidoreductase activity"/>
    <property type="evidence" value="ECO:0007669"/>
    <property type="project" value="InterPro"/>
</dbReference>